<accession>A0ABM5MHT4</accession>
<sequence length="37" mass="4492">MYQLEAGWVYSKKISFFHKNRDKQIFLSKGKIERICV</sequence>
<organism evidence="1 2">
    <name type="scientific">Geobacillus thermoleovorans CCB_US3_UF5</name>
    <dbReference type="NCBI Taxonomy" id="1111068"/>
    <lineage>
        <taxon>Bacteria</taxon>
        <taxon>Bacillati</taxon>
        <taxon>Bacillota</taxon>
        <taxon>Bacilli</taxon>
        <taxon>Bacillales</taxon>
        <taxon>Anoxybacillaceae</taxon>
        <taxon>Geobacillus</taxon>
        <taxon>Geobacillus thermoleovorans group</taxon>
    </lineage>
</organism>
<evidence type="ECO:0000313" key="2">
    <source>
        <dbReference type="Proteomes" id="UP000005636"/>
    </source>
</evidence>
<proteinExistence type="predicted"/>
<evidence type="ECO:0000313" key="1">
    <source>
        <dbReference type="EMBL" id="AEV19136.1"/>
    </source>
</evidence>
<dbReference type="Proteomes" id="UP000005636">
    <property type="component" value="Chromosome"/>
</dbReference>
<keyword evidence="2" id="KW-1185">Reference proteome</keyword>
<gene>
    <name evidence="1" type="ORF">GTCCBUS3UF5_18260</name>
</gene>
<protein>
    <submittedName>
        <fullName evidence="1">Uncharacterized protein</fullName>
    </submittedName>
</protein>
<reference evidence="1 2" key="1">
    <citation type="submission" date="2011-11" db="EMBL/GenBank/DDBJ databases">
        <title>Complete genome sequence of thermophilic Geobacillus thermoleovorans CCB_US3_UF5.</title>
        <authorList>
            <person name="Muhd Sakaff M.K.L."/>
            <person name="Abdul Rahman A.Y."/>
            <person name="Saito J.A."/>
            <person name="Hou S."/>
            <person name="Alam M."/>
        </authorList>
    </citation>
    <scope>NUCLEOTIDE SEQUENCE [LARGE SCALE GENOMIC DNA]</scope>
    <source>
        <strain evidence="1 2">CCB_US3_UF5</strain>
    </source>
</reference>
<name>A0ABM5MHT4_GEOTH</name>
<dbReference type="EMBL" id="CP003125">
    <property type="protein sequence ID" value="AEV19136.1"/>
    <property type="molecule type" value="Genomic_DNA"/>
</dbReference>